<feature type="domain" description="NAD-dependent epimerase/dehydratase" evidence="1">
    <location>
        <begin position="3"/>
        <end position="211"/>
    </location>
</feature>
<dbReference type="EMBL" id="CP025096">
    <property type="protein sequence ID" value="AUD05541.1"/>
    <property type="molecule type" value="Genomic_DNA"/>
</dbReference>
<dbReference type="Pfam" id="PF01370">
    <property type="entry name" value="Epimerase"/>
    <property type="match status" value="1"/>
</dbReference>
<organism evidence="2 3">
    <name type="scientific">Spirosoma pollinicola</name>
    <dbReference type="NCBI Taxonomy" id="2057025"/>
    <lineage>
        <taxon>Bacteria</taxon>
        <taxon>Pseudomonadati</taxon>
        <taxon>Bacteroidota</taxon>
        <taxon>Cytophagia</taxon>
        <taxon>Cytophagales</taxon>
        <taxon>Cytophagaceae</taxon>
        <taxon>Spirosoma</taxon>
    </lineage>
</organism>
<dbReference type="Proteomes" id="UP000232883">
    <property type="component" value="Chromosome"/>
</dbReference>
<gene>
    <name evidence="2" type="ORF">CWM47_29065</name>
</gene>
<evidence type="ECO:0000313" key="3">
    <source>
        <dbReference type="Proteomes" id="UP000232883"/>
    </source>
</evidence>
<dbReference type="PANTHER" id="PTHR43245:SF55">
    <property type="entry name" value="NAD(P)-BINDING DOMAIN-CONTAINING PROTEIN"/>
    <property type="match status" value="1"/>
</dbReference>
<name>A0A2K8Z6P4_9BACT</name>
<evidence type="ECO:0000313" key="2">
    <source>
        <dbReference type="EMBL" id="AUD05541.1"/>
    </source>
</evidence>
<dbReference type="InterPro" id="IPR001509">
    <property type="entry name" value="Epimerase_deHydtase"/>
</dbReference>
<dbReference type="AlphaFoldDB" id="A0A2K8Z6P4"/>
<evidence type="ECO:0000259" key="1">
    <source>
        <dbReference type="Pfam" id="PF01370"/>
    </source>
</evidence>
<accession>A0A2K8Z6P4</accession>
<dbReference type="RefSeq" id="WP_100992094.1">
    <property type="nucleotide sequence ID" value="NZ_CP025096.1"/>
</dbReference>
<dbReference type="InterPro" id="IPR050177">
    <property type="entry name" value="Lipid_A_modif_metabolic_enz"/>
</dbReference>
<dbReference type="SUPFAM" id="SSF51735">
    <property type="entry name" value="NAD(P)-binding Rossmann-fold domains"/>
    <property type="match status" value="1"/>
</dbReference>
<sequence length="305" mass="33195">MNILMTGASGFLGSRIYQTLVSEHTLTTIGRTPCSPRHIYCDLAEQVPVLPNEQVDLVINAAGKADSVARNAAERADYQRVNVQGTTHLLAALEKQSILPTSIVHLSTVLVYGCSVGQLLPETTALQAVDPYGISKIEAEKLLREWAARTGVRLAILRLPLVVAEPLKGNLATMQTAIKKGYYLRIGSGLAQRSMVRADDVATVLTRAADVGGTFNLTDGYHPTVRELEDSLARQLGRRRPIPAIPLPLIKALARVGDSINAVVGRRFPLDSIAVRKLTSTLTFSDELARQQLSWNPCPVLDLFR</sequence>
<dbReference type="InterPro" id="IPR036291">
    <property type="entry name" value="NAD(P)-bd_dom_sf"/>
</dbReference>
<keyword evidence="3" id="KW-1185">Reference proteome</keyword>
<dbReference type="PANTHER" id="PTHR43245">
    <property type="entry name" value="BIFUNCTIONAL POLYMYXIN RESISTANCE PROTEIN ARNA"/>
    <property type="match status" value="1"/>
</dbReference>
<reference evidence="2 3" key="1">
    <citation type="submission" date="2017-11" db="EMBL/GenBank/DDBJ databases">
        <title>Taxonomic description and genome sequences of Spirosoma HA7 sp. nov., isolated from pollen microhabitat of Corylus avellana.</title>
        <authorList>
            <person name="Ambika Manirajan B."/>
            <person name="Suarez C."/>
            <person name="Ratering S."/>
            <person name="Geissler-Plaum R."/>
            <person name="Cardinale M."/>
            <person name="Sylvia S."/>
        </authorList>
    </citation>
    <scope>NUCLEOTIDE SEQUENCE [LARGE SCALE GENOMIC DNA]</scope>
    <source>
        <strain evidence="2 3">HA7</strain>
    </source>
</reference>
<dbReference type="OrthoDB" id="1490291at2"/>
<dbReference type="Gene3D" id="3.40.50.720">
    <property type="entry name" value="NAD(P)-binding Rossmann-like Domain"/>
    <property type="match status" value="1"/>
</dbReference>
<dbReference type="KEGG" id="spir:CWM47_29065"/>
<protein>
    <submittedName>
        <fullName evidence="2">UDP-galactose-4-epimerase</fullName>
    </submittedName>
</protein>
<proteinExistence type="predicted"/>